<dbReference type="Proteomes" id="UP000059680">
    <property type="component" value="Chromosome 1"/>
</dbReference>
<dbReference type="AlphaFoldDB" id="A0A0P0VBA1"/>
<proteinExistence type="predicted"/>
<keyword evidence="3" id="KW-1185">Reference proteome</keyword>
<gene>
    <name evidence="2" type="ordered locus">Os01g0880200</name>
    <name evidence="2" type="ORF">OSNPB_010880200</name>
</gene>
<accession>A0A0P0VBA1</accession>
<evidence type="ECO:0000313" key="2">
    <source>
        <dbReference type="EMBL" id="BAS75549.1"/>
    </source>
</evidence>
<reference evidence="2 3" key="2">
    <citation type="journal article" date="2013" name="Plant Cell Physiol.">
        <title>Rice Annotation Project Database (RAP-DB): an integrative and interactive database for rice genomics.</title>
        <authorList>
            <person name="Sakai H."/>
            <person name="Lee S.S."/>
            <person name="Tanaka T."/>
            <person name="Numa H."/>
            <person name="Kim J."/>
            <person name="Kawahara Y."/>
            <person name="Wakimoto H."/>
            <person name="Yang C.C."/>
            <person name="Iwamoto M."/>
            <person name="Abe T."/>
            <person name="Yamada Y."/>
            <person name="Muto A."/>
            <person name="Inokuchi H."/>
            <person name="Ikemura T."/>
            <person name="Matsumoto T."/>
            <person name="Sasaki T."/>
            <person name="Itoh T."/>
        </authorList>
    </citation>
    <scope>NUCLEOTIDE SEQUENCE [LARGE SCALE GENOMIC DNA]</scope>
    <source>
        <strain evidence="3">cv. Nipponbare</strain>
    </source>
</reference>
<reference evidence="3" key="1">
    <citation type="journal article" date="2005" name="Nature">
        <title>The map-based sequence of the rice genome.</title>
        <authorList>
            <consortium name="International rice genome sequencing project (IRGSP)"/>
            <person name="Matsumoto T."/>
            <person name="Wu J."/>
            <person name="Kanamori H."/>
            <person name="Katayose Y."/>
            <person name="Fujisawa M."/>
            <person name="Namiki N."/>
            <person name="Mizuno H."/>
            <person name="Yamamoto K."/>
            <person name="Antonio B.A."/>
            <person name="Baba T."/>
            <person name="Sakata K."/>
            <person name="Nagamura Y."/>
            <person name="Aoki H."/>
            <person name="Arikawa K."/>
            <person name="Arita K."/>
            <person name="Bito T."/>
            <person name="Chiden Y."/>
            <person name="Fujitsuka N."/>
            <person name="Fukunaka R."/>
            <person name="Hamada M."/>
            <person name="Harada C."/>
            <person name="Hayashi A."/>
            <person name="Hijishita S."/>
            <person name="Honda M."/>
            <person name="Hosokawa S."/>
            <person name="Ichikawa Y."/>
            <person name="Idonuma A."/>
            <person name="Iijima M."/>
            <person name="Ikeda M."/>
            <person name="Ikeno M."/>
            <person name="Ito K."/>
            <person name="Ito S."/>
            <person name="Ito T."/>
            <person name="Ito Y."/>
            <person name="Ito Y."/>
            <person name="Iwabuchi A."/>
            <person name="Kamiya K."/>
            <person name="Karasawa W."/>
            <person name="Kurita K."/>
            <person name="Katagiri S."/>
            <person name="Kikuta A."/>
            <person name="Kobayashi H."/>
            <person name="Kobayashi N."/>
            <person name="Machita K."/>
            <person name="Maehara T."/>
            <person name="Masukawa M."/>
            <person name="Mizubayashi T."/>
            <person name="Mukai Y."/>
            <person name="Nagasaki H."/>
            <person name="Nagata Y."/>
            <person name="Naito S."/>
            <person name="Nakashima M."/>
            <person name="Nakama Y."/>
            <person name="Nakamichi Y."/>
            <person name="Nakamura M."/>
            <person name="Meguro A."/>
            <person name="Negishi M."/>
            <person name="Ohta I."/>
            <person name="Ohta T."/>
            <person name="Okamoto M."/>
            <person name="Ono N."/>
            <person name="Saji S."/>
            <person name="Sakaguchi M."/>
            <person name="Sakai K."/>
            <person name="Shibata M."/>
            <person name="Shimokawa T."/>
            <person name="Song J."/>
            <person name="Takazaki Y."/>
            <person name="Terasawa K."/>
            <person name="Tsugane M."/>
            <person name="Tsuji K."/>
            <person name="Ueda S."/>
            <person name="Waki K."/>
            <person name="Yamagata H."/>
            <person name="Yamamoto M."/>
            <person name="Yamamoto S."/>
            <person name="Yamane H."/>
            <person name="Yoshiki S."/>
            <person name="Yoshihara R."/>
            <person name="Yukawa K."/>
            <person name="Zhong H."/>
            <person name="Yano M."/>
            <person name="Yuan Q."/>
            <person name="Ouyang S."/>
            <person name="Liu J."/>
            <person name="Jones K.M."/>
            <person name="Gansberger K."/>
            <person name="Moffat K."/>
            <person name="Hill J."/>
            <person name="Bera J."/>
            <person name="Fadrosh D."/>
            <person name="Jin S."/>
            <person name="Johri S."/>
            <person name="Kim M."/>
            <person name="Overton L."/>
            <person name="Reardon M."/>
            <person name="Tsitrin T."/>
            <person name="Vuong H."/>
            <person name="Weaver B."/>
            <person name="Ciecko A."/>
            <person name="Tallon L."/>
            <person name="Jackson J."/>
            <person name="Pai G."/>
            <person name="Aken S.V."/>
            <person name="Utterback T."/>
            <person name="Reidmuller S."/>
            <person name="Feldblyum T."/>
            <person name="Hsiao J."/>
            <person name="Zismann V."/>
            <person name="Iobst S."/>
            <person name="de Vazeille A.R."/>
            <person name="Buell C.R."/>
            <person name="Ying K."/>
            <person name="Li Y."/>
            <person name="Lu T."/>
            <person name="Huang Y."/>
            <person name="Zhao Q."/>
            <person name="Feng Q."/>
            <person name="Zhang L."/>
            <person name="Zhu J."/>
            <person name="Weng Q."/>
            <person name="Mu J."/>
            <person name="Lu Y."/>
            <person name="Fan D."/>
            <person name="Liu Y."/>
            <person name="Guan J."/>
            <person name="Zhang Y."/>
            <person name="Yu S."/>
            <person name="Liu X."/>
            <person name="Zhang Y."/>
            <person name="Hong G."/>
            <person name="Han B."/>
            <person name="Choisne N."/>
            <person name="Demange N."/>
            <person name="Orjeda G."/>
            <person name="Samain S."/>
            <person name="Cattolico L."/>
            <person name="Pelletier E."/>
            <person name="Couloux A."/>
            <person name="Segurens B."/>
            <person name="Wincker P."/>
            <person name="D'Hont A."/>
            <person name="Scarpelli C."/>
            <person name="Weissenbach J."/>
            <person name="Salanoubat M."/>
            <person name="Quetier F."/>
            <person name="Yu Y."/>
            <person name="Kim H.R."/>
            <person name="Rambo T."/>
            <person name="Currie J."/>
            <person name="Collura K."/>
            <person name="Luo M."/>
            <person name="Yang T."/>
            <person name="Ammiraju J.S.S."/>
            <person name="Engler F."/>
            <person name="Soderlund C."/>
            <person name="Wing R.A."/>
            <person name="Palmer L.E."/>
            <person name="de la Bastide M."/>
            <person name="Spiegel L."/>
            <person name="Nascimento L."/>
            <person name="Zutavern T."/>
            <person name="O'Shaughnessy A."/>
            <person name="Dike S."/>
            <person name="Dedhia N."/>
            <person name="Preston R."/>
            <person name="Balija V."/>
            <person name="McCombie W.R."/>
            <person name="Chow T."/>
            <person name="Chen H."/>
            <person name="Chung M."/>
            <person name="Chen C."/>
            <person name="Shaw J."/>
            <person name="Wu H."/>
            <person name="Hsiao K."/>
            <person name="Chao Y."/>
            <person name="Chu M."/>
            <person name="Cheng C."/>
            <person name="Hour A."/>
            <person name="Lee P."/>
            <person name="Lin S."/>
            <person name="Lin Y."/>
            <person name="Liou J."/>
            <person name="Liu S."/>
            <person name="Hsing Y."/>
            <person name="Raghuvanshi S."/>
            <person name="Mohanty A."/>
            <person name="Bharti A.K."/>
            <person name="Gaur A."/>
            <person name="Gupta V."/>
            <person name="Kumar D."/>
            <person name="Ravi V."/>
            <person name="Vij S."/>
            <person name="Kapur A."/>
            <person name="Khurana P."/>
            <person name="Khurana P."/>
            <person name="Khurana J.P."/>
            <person name="Tyagi A.K."/>
            <person name="Gaikwad K."/>
            <person name="Singh A."/>
            <person name="Dalal V."/>
            <person name="Srivastava S."/>
            <person name="Dixit A."/>
            <person name="Pal A.K."/>
            <person name="Ghazi I.A."/>
            <person name="Yadav M."/>
            <person name="Pandit A."/>
            <person name="Bhargava A."/>
            <person name="Sureshbabu K."/>
            <person name="Batra K."/>
            <person name="Sharma T.R."/>
            <person name="Mohapatra T."/>
            <person name="Singh N.K."/>
            <person name="Messing J."/>
            <person name="Nelson A.B."/>
            <person name="Fuks G."/>
            <person name="Kavchok S."/>
            <person name="Keizer G."/>
            <person name="Linton E."/>
            <person name="Llaca V."/>
            <person name="Song R."/>
            <person name="Tanyolac B."/>
            <person name="Young S."/>
            <person name="Ho-Il K."/>
            <person name="Hahn J.H."/>
            <person name="Sangsakoo G."/>
            <person name="Vanavichit A."/>
            <person name="de Mattos Luiz.A.T."/>
            <person name="Zimmer P.D."/>
            <person name="Malone G."/>
            <person name="Dellagostin O."/>
            <person name="de Oliveira A.C."/>
            <person name="Bevan M."/>
            <person name="Bancroft I."/>
            <person name="Minx P."/>
            <person name="Cordum H."/>
            <person name="Wilson R."/>
            <person name="Cheng Z."/>
            <person name="Jin W."/>
            <person name="Jiang J."/>
            <person name="Leong S.A."/>
            <person name="Iwama H."/>
            <person name="Gojobori T."/>
            <person name="Itoh T."/>
            <person name="Niimura Y."/>
            <person name="Fujii Y."/>
            <person name="Habara T."/>
            <person name="Sakai H."/>
            <person name="Sato Y."/>
            <person name="Wilson G."/>
            <person name="Kumar K."/>
            <person name="McCouch S."/>
            <person name="Juretic N."/>
            <person name="Hoen D."/>
            <person name="Wright S."/>
            <person name="Bruskiewich R."/>
            <person name="Bureau T."/>
            <person name="Miyao A."/>
            <person name="Hirochika H."/>
            <person name="Nishikawa T."/>
            <person name="Kadowaki K."/>
            <person name="Sugiura M."/>
            <person name="Burr B."/>
            <person name="Sasaki T."/>
        </authorList>
    </citation>
    <scope>NUCLEOTIDE SEQUENCE [LARGE SCALE GENOMIC DNA]</scope>
    <source>
        <strain evidence="3">cv. Nipponbare</strain>
    </source>
</reference>
<name>A0A0P0VBA1_ORYSJ</name>
<organism evidence="2 3">
    <name type="scientific">Oryza sativa subsp. japonica</name>
    <name type="common">Rice</name>
    <dbReference type="NCBI Taxonomy" id="39947"/>
    <lineage>
        <taxon>Eukaryota</taxon>
        <taxon>Viridiplantae</taxon>
        <taxon>Streptophyta</taxon>
        <taxon>Embryophyta</taxon>
        <taxon>Tracheophyta</taxon>
        <taxon>Spermatophyta</taxon>
        <taxon>Magnoliopsida</taxon>
        <taxon>Liliopsida</taxon>
        <taxon>Poales</taxon>
        <taxon>Poaceae</taxon>
        <taxon>BOP clade</taxon>
        <taxon>Oryzoideae</taxon>
        <taxon>Oryzeae</taxon>
        <taxon>Oryzinae</taxon>
        <taxon>Oryza</taxon>
        <taxon>Oryza sativa</taxon>
    </lineage>
</organism>
<sequence length="38" mass="4365">CFEKFCFWESMLWHWGESKNSTKENPVPATPTASLTSS</sequence>
<dbReference type="ExpressionAtlas" id="A0A0P0VBA1">
    <property type="expression patterns" value="baseline and differential"/>
</dbReference>
<evidence type="ECO:0000256" key="1">
    <source>
        <dbReference type="SAM" id="MobiDB-lite"/>
    </source>
</evidence>
<feature type="region of interest" description="Disordered" evidence="1">
    <location>
        <begin position="18"/>
        <end position="38"/>
    </location>
</feature>
<feature type="non-terminal residue" evidence="2">
    <location>
        <position position="1"/>
    </location>
</feature>
<dbReference type="EMBL" id="AP014957">
    <property type="protein sequence ID" value="BAS75549.1"/>
    <property type="molecule type" value="Genomic_DNA"/>
</dbReference>
<protein>
    <submittedName>
        <fullName evidence="2">Os01g0880200 protein</fullName>
    </submittedName>
</protein>
<reference evidence="2 3" key="3">
    <citation type="journal article" date="2013" name="Rice">
        <title>Improvement of the Oryza sativa Nipponbare reference genome using next generation sequence and optical map data.</title>
        <authorList>
            <person name="Kawahara Y."/>
            <person name="de la Bastide M."/>
            <person name="Hamilton J.P."/>
            <person name="Kanamori H."/>
            <person name="McCombie W.R."/>
            <person name="Ouyang S."/>
            <person name="Schwartz D.C."/>
            <person name="Tanaka T."/>
            <person name="Wu J."/>
            <person name="Zhou S."/>
            <person name="Childs K.L."/>
            <person name="Davidson R.M."/>
            <person name="Lin H."/>
            <person name="Quesada-Ocampo L."/>
            <person name="Vaillancourt B."/>
            <person name="Sakai H."/>
            <person name="Lee S.S."/>
            <person name="Kim J."/>
            <person name="Numa H."/>
            <person name="Itoh T."/>
            <person name="Buell C.R."/>
            <person name="Matsumoto T."/>
        </authorList>
    </citation>
    <scope>NUCLEOTIDE SEQUENCE [LARGE SCALE GENOMIC DNA]</scope>
    <source>
        <strain evidence="3">cv. Nipponbare</strain>
    </source>
</reference>
<evidence type="ECO:0000313" key="3">
    <source>
        <dbReference type="Proteomes" id="UP000059680"/>
    </source>
</evidence>